<keyword evidence="2" id="KW-1185">Reference proteome</keyword>
<evidence type="ECO:0000313" key="1">
    <source>
        <dbReference type="EMBL" id="UWZ79779.1"/>
    </source>
</evidence>
<reference evidence="1" key="1">
    <citation type="journal article" date="2022" name="Environ. Microbiol.">
        <title>Geoalkalibacter halelectricus SAP #1 sp. nov. possessing extracellular electron transfer and mineral#reducing capabilities from a haloalkaline environment.</title>
        <authorList>
            <person name="Yadav S."/>
            <person name="Singh R."/>
            <person name="Sundharam S.S."/>
            <person name="Chaudhary S."/>
            <person name="Krishnamurthi S."/>
            <person name="Patil S.A."/>
        </authorList>
    </citation>
    <scope>NUCLEOTIDE SEQUENCE</scope>
    <source>
        <strain evidence="1">SAP-1</strain>
    </source>
</reference>
<protein>
    <submittedName>
        <fullName evidence="1">Uncharacterized protein</fullName>
    </submittedName>
</protein>
<gene>
    <name evidence="1" type="ORF">L9S41_19205</name>
</gene>
<sequence>MTDDDREQIDQIIGKLGKIIKGKNQVSRNVVLAALVEICAEFIRDNAEETSDNDKAAS</sequence>
<dbReference type="RefSeq" id="WP_260748130.1">
    <property type="nucleotide sequence ID" value="NZ_CP092109.1"/>
</dbReference>
<dbReference type="Proteomes" id="UP001060414">
    <property type="component" value="Chromosome"/>
</dbReference>
<name>A0ABY5ZLP8_9BACT</name>
<organism evidence="1 2">
    <name type="scientific">Geoalkalibacter halelectricus</name>
    <dbReference type="NCBI Taxonomy" id="2847045"/>
    <lineage>
        <taxon>Bacteria</taxon>
        <taxon>Pseudomonadati</taxon>
        <taxon>Thermodesulfobacteriota</taxon>
        <taxon>Desulfuromonadia</taxon>
        <taxon>Desulfuromonadales</taxon>
        <taxon>Geoalkalibacteraceae</taxon>
        <taxon>Geoalkalibacter</taxon>
    </lineage>
</organism>
<proteinExistence type="predicted"/>
<dbReference type="EMBL" id="CP092109">
    <property type="protein sequence ID" value="UWZ79779.1"/>
    <property type="molecule type" value="Genomic_DNA"/>
</dbReference>
<evidence type="ECO:0000313" key="2">
    <source>
        <dbReference type="Proteomes" id="UP001060414"/>
    </source>
</evidence>
<accession>A0ABY5ZLP8</accession>